<name>X0XWY8_9ZZZZ</name>
<comment type="caution">
    <text evidence="1">The sequence shown here is derived from an EMBL/GenBank/DDBJ whole genome shotgun (WGS) entry which is preliminary data.</text>
</comment>
<sequence>ENVLSSDPQVQKSGTTTVPVYLYKNFKYYQSSNDFSGASTASLVSGSLDLQTGVQSFAENGEANTWTGNNSYSVARTPYIQSQLISGARYSLFRIYTLSHGEKVNSDYKIAISNIKAAGSIAGSDYGSFTLQVRKHAPGDPENDNVLEQWDKITFDPTSPNYFARAIGDRWVSIDSNGKLTYHGDWNNRSNLIRVGDYSEVETYPMTVVPMGFNKVYNPCPTTTAVPSASFVTAQTNASDDFDSGIYYGF</sequence>
<feature type="non-terminal residue" evidence="1">
    <location>
        <position position="1"/>
    </location>
</feature>
<protein>
    <submittedName>
        <fullName evidence="1">Uncharacterized protein</fullName>
    </submittedName>
</protein>
<evidence type="ECO:0000313" key="1">
    <source>
        <dbReference type="EMBL" id="GAG41068.1"/>
    </source>
</evidence>
<dbReference type="AlphaFoldDB" id="X0XWY8"/>
<feature type="non-terminal residue" evidence="1">
    <location>
        <position position="250"/>
    </location>
</feature>
<reference evidence="1" key="1">
    <citation type="journal article" date="2014" name="Front. Microbiol.">
        <title>High frequency of phylogenetically diverse reductive dehalogenase-homologous genes in deep subseafloor sedimentary metagenomes.</title>
        <authorList>
            <person name="Kawai M."/>
            <person name="Futagami T."/>
            <person name="Toyoda A."/>
            <person name="Takaki Y."/>
            <person name="Nishi S."/>
            <person name="Hori S."/>
            <person name="Arai W."/>
            <person name="Tsubouchi T."/>
            <person name="Morono Y."/>
            <person name="Uchiyama I."/>
            <person name="Ito T."/>
            <person name="Fujiyama A."/>
            <person name="Inagaki F."/>
            <person name="Takami H."/>
        </authorList>
    </citation>
    <scope>NUCLEOTIDE SEQUENCE</scope>
    <source>
        <strain evidence="1">Expedition CK06-06</strain>
    </source>
</reference>
<accession>X0XWY8</accession>
<gene>
    <name evidence="1" type="ORF">S01H1_66024</name>
</gene>
<organism evidence="1">
    <name type="scientific">marine sediment metagenome</name>
    <dbReference type="NCBI Taxonomy" id="412755"/>
    <lineage>
        <taxon>unclassified sequences</taxon>
        <taxon>metagenomes</taxon>
        <taxon>ecological metagenomes</taxon>
    </lineage>
</organism>
<proteinExistence type="predicted"/>
<dbReference type="EMBL" id="BARS01043634">
    <property type="protein sequence ID" value="GAG41068.1"/>
    <property type="molecule type" value="Genomic_DNA"/>
</dbReference>